<comment type="caution">
    <text evidence="1">The sequence shown here is derived from an EMBL/GenBank/DDBJ whole genome shotgun (WGS) entry which is preliminary data.</text>
</comment>
<proteinExistence type="predicted"/>
<accession>A0AAW2GD15</accession>
<dbReference type="Proteomes" id="UP001430953">
    <property type="component" value="Unassembled WGS sequence"/>
</dbReference>
<evidence type="ECO:0000313" key="1">
    <source>
        <dbReference type="EMBL" id="KAL0123976.1"/>
    </source>
</evidence>
<keyword evidence="2" id="KW-1185">Reference proteome</keyword>
<sequence>MQIAGNLKYTLKPYGPRQAHVNWLPGFLLDVADIRCILRGIIWNLYLSLNRASRNIYLGTVTIIRAAADAATAIKSARRCNN</sequence>
<dbReference type="EMBL" id="JADYXP020000005">
    <property type="protein sequence ID" value="KAL0123976.1"/>
    <property type="molecule type" value="Genomic_DNA"/>
</dbReference>
<dbReference type="AlphaFoldDB" id="A0AAW2GD15"/>
<name>A0AAW2GD15_9HYME</name>
<gene>
    <name evidence="1" type="ORF">PUN28_006059</name>
</gene>
<protein>
    <submittedName>
        <fullName evidence="1">Uncharacterized protein</fullName>
    </submittedName>
</protein>
<organism evidence="1 2">
    <name type="scientific">Cardiocondyla obscurior</name>
    <dbReference type="NCBI Taxonomy" id="286306"/>
    <lineage>
        <taxon>Eukaryota</taxon>
        <taxon>Metazoa</taxon>
        <taxon>Ecdysozoa</taxon>
        <taxon>Arthropoda</taxon>
        <taxon>Hexapoda</taxon>
        <taxon>Insecta</taxon>
        <taxon>Pterygota</taxon>
        <taxon>Neoptera</taxon>
        <taxon>Endopterygota</taxon>
        <taxon>Hymenoptera</taxon>
        <taxon>Apocrita</taxon>
        <taxon>Aculeata</taxon>
        <taxon>Formicoidea</taxon>
        <taxon>Formicidae</taxon>
        <taxon>Myrmicinae</taxon>
        <taxon>Cardiocondyla</taxon>
    </lineage>
</organism>
<evidence type="ECO:0000313" key="2">
    <source>
        <dbReference type="Proteomes" id="UP001430953"/>
    </source>
</evidence>
<reference evidence="1 2" key="1">
    <citation type="submission" date="2023-03" db="EMBL/GenBank/DDBJ databases">
        <title>High recombination rates correlate with genetic variation in Cardiocondyla obscurior ants.</title>
        <authorList>
            <person name="Errbii M."/>
        </authorList>
    </citation>
    <scope>NUCLEOTIDE SEQUENCE [LARGE SCALE GENOMIC DNA]</scope>
    <source>
        <strain evidence="1">Alpha-2009</strain>
        <tissue evidence="1">Whole body</tissue>
    </source>
</reference>